<protein>
    <submittedName>
        <fullName evidence="1">Uncharacterized protein</fullName>
    </submittedName>
</protein>
<evidence type="ECO:0000313" key="2">
    <source>
        <dbReference type="Proteomes" id="UP000092600"/>
    </source>
</evidence>
<organism evidence="1 2">
    <name type="scientific">Ananas comosus</name>
    <name type="common">Pineapple</name>
    <name type="synonym">Ananas ananas</name>
    <dbReference type="NCBI Taxonomy" id="4615"/>
    <lineage>
        <taxon>Eukaryota</taxon>
        <taxon>Viridiplantae</taxon>
        <taxon>Streptophyta</taxon>
        <taxon>Embryophyta</taxon>
        <taxon>Tracheophyta</taxon>
        <taxon>Spermatophyta</taxon>
        <taxon>Magnoliopsida</taxon>
        <taxon>Liliopsida</taxon>
        <taxon>Poales</taxon>
        <taxon>Bromeliaceae</taxon>
        <taxon>Bromelioideae</taxon>
        <taxon>Ananas</taxon>
    </lineage>
</organism>
<feature type="non-terminal residue" evidence="1">
    <location>
        <position position="177"/>
    </location>
</feature>
<gene>
    <name evidence="1" type="ORF">ACMD2_26336</name>
</gene>
<proteinExistence type="predicted"/>
<sequence length="177" mass="19881">MLAPLPRLTNSLRGHYDVDRAYLHRKTLLRSLKSRRSHDDSALARKLVSNWDEASLKFVKHINNILVLWWSWYMVRGTVNLRWLKDACDMIVKGGGSLLSGDELAMALSRVLLSNKAGDEIAADLLDLVGDGAFETVQDLLAHRKELVDAIQHGLLILKSEKMSSSSQPRMPSYGTQ</sequence>
<comment type="caution">
    <text evidence="1">The sequence shown here is derived from an EMBL/GenBank/DDBJ whole genome shotgun (WGS) entry which is preliminary data.</text>
</comment>
<dbReference type="STRING" id="4615.A0A199UMC4"/>
<dbReference type="Proteomes" id="UP000092600">
    <property type="component" value="Unassembled WGS sequence"/>
</dbReference>
<dbReference type="EMBL" id="LSRQ01006636">
    <property type="protein sequence ID" value="OAY65889.1"/>
    <property type="molecule type" value="Genomic_DNA"/>
</dbReference>
<evidence type="ECO:0000313" key="1">
    <source>
        <dbReference type="EMBL" id="OAY65889.1"/>
    </source>
</evidence>
<dbReference type="AlphaFoldDB" id="A0A199UMC4"/>
<reference evidence="1 2" key="1">
    <citation type="journal article" date="2016" name="DNA Res.">
        <title>The draft genome of MD-2 pineapple using hybrid error correction of long reads.</title>
        <authorList>
            <person name="Redwan R.M."/>
            <person name="Saidin A."/>
            <person name="Kumar S.V."/>
        </authorList>
    </citation>
    <scope>NUCLEOTIDE SEQUENCE [LARGE SCALE GENOMIC DNA]</scope>
    <source>
        <strain evidence="2">cv. MD2</strain>
        <tissue evidence="1">Leaf</tissue>
    </source>
</reference>
<accession>A0A199UMC4</accession>
<name>A0A199UMC4_ANACO</name>